<evidence type="ECO:0000256" key="2">
    <source>
        <dbReference type="SAM" id="MobiDB-lite"/>
    </source>
</evidence>
<reference evidence="3" key="2">
    <citation type="submission" date="2014-07" db="EMBL/GenBank/DDBJ databases">
        <authorList>
            <person name="Hull J."/>
        </authorList>
    </citation>
    <scope>NUCLEOTIDE SEQUENCE</scope>
</reference>
<dbReference type="EMBL" id="GBHO01015919">
    <property type="protein sequence ID" value="JAG27685.1"/>
    <property type="molecule type" value="Transcribed_RNA"/>
</dbReference>
<dbReference type="Gene3D" id="2.20.110.10">
    <property type="entry name" value="Histone H3 K4-specific methyltransferase SET7/9 N-terminal domain"/>
    <property type="match status" value="3"/>
</dbReference>
<feature type="region of interest" description="Disordered" evidence="2">
    <location>
        <begin position="1"/>
        <end position="40"/>
    </location>
</feature>
<feature type="region of interest" description="Disordered" evidence="2">
    <location>
        <begin position="238"/>
        <end position="270"/>
    </location>
</feature>
<dbReference type="Pfam" id="PF02493">
    <property type="entry name" value="MORN"/>
    <property type="match status" value="6"/>
</dbReference>
<evidence type="ECO:0000256" key="1">
    <source>
        <dbReference type="ARBA" id="ARBA00022737"/>
    </source>
</evidence>
<sequence length="341" mass="38519">MADPEKAEAEGEGGEGGEGPEDTIGEYEGERNPLKERHGLGRALLPNGDYYEGMYRKGLRNGLGLYVFTNGARYNGHYHKGKKQGIGTFYYPDGTRYEGEWKNDLRHGYGAYYYANGDIYEGQWRNGVREGLGCYIYKGLGAKFMGSWREGKMDGPGQIITHAHRYHGNWYENMPQGNGVFTFKSNVMQHGHMIHINDPLFEMNEVYKTKPIETDMDSEEKSALVALWRGRELTSYDPNLLPPPPIPFQYPASEVSETPPPSPKGDEETYGYDFFEDIAQYNKFYLDEKVIREADKWGAEIKEAPPPTVAEEVKGEAEEEEGGGDEDEDQKLGKTESNVSL</sequence>
<dbReference type="PANTHER" id="PTHR43215">
    <property type="entry name" value="RADIAL SPOKE HEAD 1 HOMOLOG"/>
    <property type="match status" value="1"/>
</dbReference>
<dbReference type="InterPro" id="IPR003409">
    <property type="entry name" value="MORN"/>
</dbReference>
<reference evidence="3" key="1">
    <citation type="journal article" date="2014" name="PLoS ONE">
        <title>Transcriptome-Based Identification of ABC Transporters in the Western Tarnished Plant Bug Lygus hesperus.</title>
        <authorList>
            <person name="Hull J.J."/>
            <person name="Chaney K."/>
            <person name="Geib S.M."/>
            <person name="Fabrick J.A."/>
            <person name="Brent C.S."/>
            <person name="Walsh D."/>
            <person name="Lavine L.C."/>
        </authorList>
    </citation>
    <scope>NUCLEOTIDE SEQUENCE</scope>
</reference>
<evidence type="ECO:0008006" key="4">
    <source>
        <dbReference type="Google" id="ProtNLM"/>
    </source>
</evidence>
<proteinExistence type="predicted"/>
<protein>
    <recommendedName>
        <fullName evidence="4">Radial spoke head 1</fullName>
    </recommendedName>
</protein>
<dbReference type="AlphaFoldDB" id="A0A0A9YDX0"/>
<feature type="compositionally biased region" description="Acidic residues" evidence="2">
    <location>
        <begin position="10"/>
        <end position="27"/>
    </location>
</feature>
<dbReference type="GO" id="GO:0031514">
    <property type="term" value="C:motile cilium"/>
    <property type="evidence" value="ECO:0007669"/>
    <property type="project" value="TreeGrafter"/>
</dbReference>
<organism evidence="3">
    <name type="scientific">Lygus hesperus</name>
    <name type="common">Western plant bug</name>
    <dbReference type="NCBI Taxonomy" id="30085"/>
    <lineage>
        <taxon>Eukaryota</taxon>
        <taxon>Metazoa</taxon>
        <taxon>Ecdysozoa</taxon>
        <taxon>Arthropoda</taxon>
        <taxon>Hexapoda</taxon>
        <taxon>Insecta</taxon>
        <taxon>Pterygota</taxon>
        <taxon>Neoptera</taxon>
        <taxon>Paraneoptera</taxon>
        <taxon>Hemiptera</taxon>
        <taxon>Heteroptera</taxon>
        <taxon>Panheteroptera</taxon>
        <taxon>Cimicomorpha</taxon>
        <taxon>Miridae</taxon>
        <taxon>Mirini</taxon>
        <taxon>Lygus</taxon>
    </lineage>
</organism>
<dbReference type="GO" id="GO:0007286">
    <property type="term" value="P:spermatid development"/>
    <property type="evidence" value="ECO:0007669"/>
    <property type="project" value="TreeGrafter"/>
</dbReference>
<dbReference type="GO" id="GO:0035082">
    <property type="term" value="P:axoneme assembly"/>
    <property type="evidence" value="ECO:0007669"/>
    <property type="project" value="TreeGrafter"/>
</dbReference>
<dbReference type="GO" id="GO:0005634">
    <property type="term" value="C:nucleus"/>
    <property type="evidence" value="ECO:0007669"/>
    <property type="project" value="TreeGrafter"/>
</dbReference>
<dbReference type="SMART" id="SM00698">
    <property type="entry name" value="MORN"/>
    <property type="match status" value="6"/>
</dbReference>
<accession>A0A0A9YDX0</accession>
<gene>
    <name evidence="3" type="ORF">CM83_18999</name>
</gene>
<dbReference type="SUPFAM" id="SSF82185">
    <property type="entry name" value="Histone H3 K4-specific methyltransferase SET7/9 N-terminal domain"/>
    <property type="match status" value="2"/>
</dbReference>
<keyword evidence="1" id="KW-0677">Repeat</keyword>
<feature type="region of interest" description="Disordered" evidence="2">
    <location>
        <begin position="298"/>
        <end position="341"/>
    </location>
</feature>
<feature type="compositionally biased region" description="Acidic residues" evidence="2">
    <location>
        <begin position="317"/>
        <end position="329"/>
    </location>
</feature>
<feature type="compositionally biased region" description="Basic and acidic residues" evidence="2">
    <location>
        <begin position="28"/>
        <end position="39"/>
    </location>
</feature>
<evidence type="ECO:0000313" key="3">
    <source>
        <dbReference type="EMBL" id="JAG27685.1"/>
    </source>
</evidence>
<dbReference type="FunFam" id="2.20.110.10:FF:000002">
    <property type="entry name" value="Phosphatidylinositol 4-phosphate 5-kinase 8"/>
    <property type="match status" value="1"/>
</dbReference>
<dbReference type="PANTHER" id="PTHR43215:SF14">
    <property type="entry name" value="RADIAL SPOKE HEAD 1 HOMOLOG"/>
    <property type="match status" value="1"/>
</dbReference>
<name>A0A0A9YDX0_LYGHE</name>